<dbReference type="GO" id="GO:0005524">
    <property type="term" value="F:ATP binding"/>
    <property type="evidence" value="ECO:0007669"/>
    <property type="project" value="UniProtKB-UniRule"/>
</dbReference>
<dbReference type="PANTHER" id="PTHR11070">
    <property type="entry name" value="UVRD / RECB / PCRA DNA HELICASE FAMILY MEMBER"/>
    <property type="match status" value="1"/>
</dbReference>
<evidence type="ECO:0000256" key="11">
    <source>
        <dbReference type="ARBA" id="ARBA00034923"/>
    </source>
</evidence>
<dbReference type="GO" id="GO:0000725">
    <property type="term" value="P:recombinational repair"/>
    <property type="evidence" value="ECO:0007669"/>
    <property type="project" value="TreeGrafter"/>
</dbReference>
<keyword evidence="17" id="KW-1185">Reference proteome</keyword>
<dbReference type="FunFam" id="3.40.50.300:FF:001890">
    <property type="entry name" value="DNA helicase"/>
    <property type="match status" value="1"/>
</dbReference>
<comment type="function">
    <text evidence="8">Has both ATPase and helicase activities. Unwinds DNA duplexes with 3' to 5' polarity with respect to the bound strand and initiates unwinding most effectively when a single-stranded region is present. Involved in the post-incision events of nucleotide excision repair and methyl-directed mismatch repair.</text>
</comment>
<evidence type="ECO:0000256" key="10">
    <source>
        <dbReference type="ARBA" id="ARBA00034808"/>
    </source>
</evidence>
<dbReference type="PROSITE" id="PS51217">
    <property type="entry name" value="UVRD_HELICASE_CTER"/>
    <property type="match status" value="1"/>
</dbReference>
<dbReference type="Proteomes" id="UP000192917">
    <property type="component" value="Unassembled WGS sequence"/>
</dbReference>
<evidence type="ECO:0000256" key="3">
    <source>
        <dbReference type="ARBA" id="ARBA00022801"/>
    </source>
</evidence>
<comment type="similarity">
    <text evidence="1">Belongs to the helicase family. UvrD subfamily.</text>
</comment>
<dbReference type="GO" id="GO:0003677">
    <property type="term" value="F:DNA binding"/>
    <property type="evidence" value="ECO:0007669"/>
    <property type="project" value="UniProtKB-KW"/>
</dbReference>
<dbReference type="AlphaFoldDB" id="A0A1Y6BCZ0"/>
<evidence type="ECO:0000256" key="1">
    <source>
        <dbReference type="ARBA" id="ARBA00009922"/>
    </source>
</evidence>
<feature type="binding site" evidence="13">
    <location>
        <begin position="27"/>
        <end position="34"/>
    </location>
    <ligand>
        <name>ATP</name>
        <dbReference type="ChEBI" id="CHEBI:30616"/>
    </ligand>
</feature>
<dbReference type="GO" id="GO:0016887">
    <property type="term" value="F:ATP hydrolysis activity"/>
    <property type="evidence" value="ECO:0007669"/>
    <property type="project" value="RHEA"/>
</dbReference>
<evidence type="ECO:0000259" key="14">
    <source>
        <dbReference type="PROSITE" id="PS51198"/>
    </source>
</evidence>
<feature type="domain" description="UvrD-like helicase ATP-binding" evidence="14">
    <location>
        <begin position="6"/>
        <end position="287"/>
    </location>
</feature>
<keyword evidence="3 13" id="KW-0378">Hydrolase</keyword>
<dbReference type="GO" id="GO:0033202">
    <property type="term" value="C:DNA helicase complex"/>
    <property type="evidence" value="ECO:0007669"/>
    <property type="project" value="TreeGrafter"/>
</dbReference>
<dbReference type="CDD" id="cd17932">
    <property type="entry name" value="DEXQc_UvrD"/>
    <property type="match status" value="1"/>
</dbReference>
<dbReference type="FunFam" id="1.10.486.10:FF:000003">
    <property type="entry name" value="ATP-dependent DNA helicase"/>
    <property type="match status" value="1"/>
</dbReference>
<dbReference type="InterPro" id="IPR014017">
    <property type="entry name" value="DNA_helicase_UvrD-like_C"/>
</dbReference>
<comment type="catalytic activity">
    <reaction evidence="12">
        <text>ATP + H2O = ADP + phosphate + H(+)</text>
        <dbReference type="Rhea" id="RHEA:13065"/>
        <dbReference type="ChEBI" id="CHEBI:15377"/>
        <dbReference type="ChEBI" id="CHEBI:15378"/>
        <dbReference type="ChEBI" id="CHEBI:30616"/>
        <dbReference type="ChEBI" id="CHEBI:43474"/>
        <dbReference type="ChEBI" id="CHEBI:456216"/>
        <dbReference type="EC" id="5.6.2.4"/>
    </reaction>
</comment>
<evidence type="ECO:0000256" key="6">
    <source>
        <dbReference type="ARBA" id="ARBA00023125"/>
    </source>
</evidence>
<dbReference type="InterPro" id="IPR013986">
    <property type="entry name" value="DExx_box_DNA_helicase_dom_sf"/>
</dbReference>
<keyword evidence="4 13" id="KW-0347">Helicase</keyword>
<dbReference type="STRING" id="560819.SAMN05428998_10291"/>
<accession>A0A1Y6BCZ0</accession>
<evidence type="ECO:0000256" key="9">
    <source>
        <dbReference type="ARBA" id="ARBA00034617"/>
    </source>
</evidence>
<evidence type="ECO:0000256" key="5">
    <source>
        <dbReference type="ARBA" id="ARBA00022840"/>
    </source>
</evidence>
<gene>
    <name evidence="16" type="ORF">SAMN05428998_10291</name>
</gene>
<dbReference type="EMBL" id="FWZX01000002">
    <property type="protein sequence ID" value="SME97618.1"/>
    <property type="molecule type" value="Genomic_DNA"/>
</dbReference>
<sequence>MPPWFAGLNEPQRQAVQALDGPVLMLAGAGTGKTRALTARLAQLLWTGKAAPHQILAVTFTNKAAREMKDRVAALLGIASVEGWWMGTFHALAARILRREAEAVGLKRNFTILDPDDQLRLMKQLVAAEGIDDKTWPARLLLSVVERWKDRGLVPDRVSAADAGDLAGGKMLRLYAAYQARLRELNACDFGDLLLHCLTVFQSSEAVLKRYQQQFRYILVDEYQDTNVAQYLWLRLLAAGHRNLCCVGDDDQSIYGWRGAEVGNILRFEQDFPGATVVRLERNYRSTPHILGAASGLIANNESRLGKTLWTEGEQGEKVRVRGLWDGEAEARFVGEEIEALQRKGHALSEIAILVRTGAMTREFEERFVSIGLPYRVVGGPRFYERREIRDALAYLRLIAQPDDDLAFERIFNVPKRGLGDAALQTLQHLRRAQGVSLFQAARLAVGTEELRPQARRALAELVAGFERWQAQATAVPHPELAEIVLDESGYTAMWQQDKSIEAPGRLENLKELIDALAEFDSLAGFLEHVSLVMESLQDSGADQVTVMTLHAAKGLEFDTVFLPGWEEGLFPNQRALDETGLRGLEEERRLAYVGLTRARLRAIVSFAANRRLHGSWAAAIPSRFVDELPAAHVEQESDQGLYGAAAATWGGSAFGGGFRDWGETRWSPGMLRAQKAREAGTAGRGAPTLDLKARTVESLPKQSHGFARGERVFHKKFGYGAITEVEGDRLTVAFDHSDAKKVMAAFLVPAERAG</sequence>
<protein>
    <recommendedName>
        <fullName evidence="10">DNA 3'-5' helicase</fullName>
        <ecNumber evidence="10">5.6.2.4</ecNumber>
    </recommendedName>
    <alternativeName>
        <fullName evidence="11">DNA 3'-5' helicase II</fullName>
    </alternativeName>
</protein>
<dbReference type="EC" id="5.6.2.4" evidence="10"/>
<dbReference type="SUPFAM" id="SSF52540">
    <property type="entry name" value="P-loop containing nucleoside triphosphate hydrolases"/>
    <property type="match status" value="1"/>
</dbReference>
<dbReference type="InterPro" id="IPR014016">
    <property type="entry name" value="UvrD-like_ATP-bd"/>
</dbReference>
<proteinExistence type="inferred from homology"/>
<organism evidence="16 17">
    <name type="scientific">Tistlia consotensis USBA 355</name>
    <dbReference type="NCBI Taxonomy" id="560819"/>
    <lineage>
        <taxon>Bacteria</taxon>
        <taxon>Pseudomonadati</taxon>
        <taxon>Pseudomonadota</taxon>
        <taxon>Alphaproteobacteria</taxon>
        <taxon>Rhodospirillales</taxon>
        <taxon>Rhodovibrionaceae</taxon>
        <taxon>Tistlia</taxon>
    </lineage>
</organism>
<evidence type="ECO:0000259" key="15">
    <source>
        <dbReference type="PROSITE" id="PS51217"/>
    </source>
</evidence>
<feature type="domain" description="UvrD-like helicase C-terminal" evidence="15">
    <location>
        <begin position="288"/>
        <end position="555"/>
    </location>
</feature>
<evidence type="ECO:0000313" key="16">
    <source>
        <dbReference type="EMBL" id="SME97618.1"/>
    </source>
</evidence>
<comment type="catalytic activity">
    <reaction evidence="9">
        <text>Couples ATP hydrolysis with the unwinding of duplex DNA by translocating in the 3'-5' direction.</text>
        <dbReference type="EC" id="5.6.2.4"/>
    </reaction>
</comment>
<dbReference type="InterPro" id="IPR027417">
    <property type="entry name" value="P-loop_NTPase"/>
</dbReference>
<dbReference type="GO" id="GO:0005829">
    <property type="term" value="C:cytosol"/>
    <property type="evidence" value="ECO:0007669"/>
    <property type="project" value="TreeGrafter"/>
</dbReference>
<keyword evidence="5 13" id="KW-0067">ATP-binding</keyword>
<dbReference type="Gene3D" id="1.10.10.160">
    <property type="match status" value="1"/>
</dbReference>
<dbReference type="GO" id="GO:0043138">
    <property type="term" value="F:3'-5' DNA helicase activity"/>
    <property type="evidence" value="ECO:0007669"/>
    <property type="project" value="UniProtKB-EC"/>
</dbReference>
<evidence type="ECO:0000256" key="8">
    <source>
        <dbReference type="ARBA" id="ARBA00025289"/>
    </source>
</evidence>
<keyword evidence="6" id="KW-0238">DNA-binding</keyword>
<reference evidence="16 17" key="1">
    <citation type="submission" date="2017-04" db="EMBL/GenBank/DDBJ databases">
        <authorList>
            <person name="Afonso C.L."/>
            <person name="Miller P.J."/>
            <person name="Scott M.A."/>
            <person name="Spackman E."/>
            <person name="Goraichik I."/>
            <person name="Dimitrov K.M."/>
            <person name="Suarez D.L."/>
            <person name="Swayne D.E."/>
        </authorList>
    </citation>
    <scope>NUCLEOTIDE SEQUENCE [LARGE SCALE GENOMIC DNA]</scope>
    <source>
        <strain evidence="16 17">USBA 355</strain>
    </source>
</reference>
<evidence type="ECO:0000256" key="4">
    <source>
        <dbReference type="ARBA" id="ARBA00022806"/>
    </source>
</evidence>
<dbReference type="InterPro" id="IPR000212">
    <property type="entry name" value="DNA_helicase_UvrD/REP"/>
</dbReference>
<evidence type="ECO:0000256" key="13">
    <source>
        <dbReference type="PROSITE-ProRule" id="PRU00560"/>
    </source>
</evidence>
<evidence type="ECO:0000256" key="12">
    <source>
        <dbReference type="ARBA" id="ARBA00048988"/>
    </source>
</evidence>
<evidence type="ECO:0000256" key="2">
    <source>
        <dbReference type="ARBA" id="ARBA00022741"/>
    </source>
</evidence>
<dbReference type="Gene3D" id="1.10.486.10">
    <property type="entry name" value="PCRA, domain 4"/>
    <property type="match status" value="1"/>
</dbReference>
<keyword evidence="7" id="KW-0413">Isomerase</keyword>
<dbReference type="PANTHER" id="PTHR11070:SF2">
    <property type="entry name" value="ATP-DEPENDENT DNA HELICASE SRS2"/>
    <property type="match status" value="1"/>
</dbReference>
<evidence type="ECO:0000313" key="17">
    <source>
        <dbReference type="Proteomes" id="UP000192917"/>
    </source>
</evidence>
<evidence type="ECO:0000256" key="7">
    <source>
        <dbReference type="ARBA" id="ARBA00023235"/>
    </source>
</evidence>
<keyword evidence="2 13" id="KW-0547">Nucleotide-binding</keyword>
<dbReference type="Pfam" id="PF13361">
    <property type="entry name" value="UvrD_C"/>
    <property type="match status" value="1"/>
</dbReference>
<name>A0A1Y6BCZ0_9PROT</name>
<dbReference type="CDD" id="cd18807">
    <property type="entry name" value="SF1_C_UvrD"/>
    <property type="match status" value="1"/>
</dbReference>
<dbReference type="PROSITE" id="PS51198">
    <property type="entry name" value="UVRD_HELICASE_ATP_BIND"/>
    <property type="match status" value="1"/>
</dbReference>
<dbReference type="Gene3D" id="3.40.50.300">
    <property type="entry name" value="P-loop containing nucleotide triphosphate hydrolases"/>
    <property type="match status" value="2"/>
</dbReference>
<dbReference type="Pfam" id="PF00580">
    <property type="entry name" value="UvrD-helicase"/>
    <property type="match status" value="1"/>
</dbReference>